<proteinExistence type="inferred from homology"/>
<dbReference type="InterPro" id="IPR000277">
    <property type="entry name" value="Cys/Met-Metab_PyrdxlP-dep_enz"/>
</dbReference>
<dbReference type="PROSITE" id="PS00868">
    <property type="entry name" value="CYS_MET_METAB_PP"/>
    <property type="match status" value="1"/>
</dbReference>
<evidence type="ECO:0000256" key="4">
    <source>
        <dbReference type="PIRSR" id="PIRSR001434-2"/>
    </source>
</evidence>
<dbReference type="CDD" id="cd00614">
    <property type="entry name" value="CGS_like"/>
    <property type="match status" value="1"/>
</dbReference>
<dbReference type="PANTHER" id="PTHR11808">
    <property type="entry name" value="TRANS-SULFURATION ENZYME FAMILY MEMBER"/>
    <property type="match status" value="1"/>
</dbReference>
<dbReference type="PIRSF" id="PIRSF001434">
    <property type="entry name" value="CGS"/>
    <property type="match status" value="1"/>
</dbReference>
<protein>
    <submittedName>
        <fullName evidence="6">Cystathionine gamma-lyase/cystathionine beta-lyase/cystathionine gamma-lyase/homocysteine desulfhydrase</fullName>
        <ecNumber evidence="6">4.4.1.1</ecNumber>
        <ecNumber evidence="6">4.4.1.2</ecNumber>
        <ecNumber evidence="6">4.4.1.8</ecNumber>
    </submittedName>
</protein>
<dbReference type="GO" id="GO:0047982">
    <property type="term" value="F:homocysteine desulfhydrase activity"/>
    <property type="evidence" value="ECO:0007669"/>
    <property type="project" value="UniProtKB-EC"/>
</dbReference>
<evidence type="ECO:0000313" key="6">
    <source>
        <dbReference type="EMBL" id="NYF81135.1"/>
    </source>
</evidence>
<dbReference type="GO" id="GO:0019346">
    <property type="term" value="P:transsulfuration"/>
    <property type="evidence" value="ECO:0007669"/>
    <property type="project" value="InterPro"/>
</dbReference>
<gene>
    <name evidence="6" type="ORF">HDF17_003455</name>
</gene>
<dbReference type="Gene3D" id="3.40.640.10">
    <property type="entry name" value="Type I PLP-dependent aspartate aminotransferase-like (Major domain)"/>
    <property type="match status" value="1"/>
</dbReference>
<feature type="modified residue" description="N6-(pyridoxal phosphate)lysine" evidence="4">
    <location>
        <position position="200"/>
    </location>
</feature>
<dbReference type="GO" id="GO:0003962">
    <property type="term" value="F:cystathionine gamma-synthase activity"/>
    <property type="evidence" value="ECO:0007669"/>
    <property type="project" value="TreeGrafter"/>
</dbReference>
<dbReference type="InterPro" id="IPR015421">
    <property type="entry name" value="PyrdxlP-dep_Trfase_major"/>
</dbReference>
<comment type="caution">
    <text evidence="6">The sequence shown here is derived from an EMBL/GenBank/DDBJ whole genome shotgun (WGS) entry which is preliminary data.</text>
</comment>
<dbReference type="FunFam" id="3.90.1150.10:FF:000033">
    <property type="entry name" value="Cystathionine gamma-synthase"/>
    <property type="match status" value="1"/>
</dbReference>
<name>A0A7Y9PJZ6_9BACT</name>
<evidence type="ECO:0000256" key="1">
    <source>
        <dbReference type="ARBA" id="ARBA00001933"/>
    </source>
</evidence>
<dbReference type="InterPro" id="IPR054542">
    <property type="entry name" value="Cys_met_metab_PP"/>
</dbReference>
<dbReference type="Gene3D" id="3.90.1150.10">
    <property type="entry name" value="Aspartate Aminotransferase, domain 1"/>
    <property type="match status" value="1"/>
</dbReference>
<dbReference type="GO" id="GO:0030170">
    <property type="term" value="F:pyridoxal phosphate binding"/>
    <property type="evidence" value="ECO:0007669"/>
    <property type="project" value="InterPro"/>
</dbReference>
<dbReference type="InterPro" id="IPR015424">
    <property type="entry name" value="PyrdxlP-dep_Trfase"/>
</dbReference>
<keyword evidence="7" id="KW-1185">Reference proteome</keyword>
<evidence type="ECO:0000313" key="7">
    <source>
        <dbReference type="Proteomes" id="UP000589520"/>
    </source>
</evidence>
<keyword evidence="3 4" id="KW-0663">Pyridoxal phosphate</keyword>
<evidence type="ECO:0000256" key="2">
    <source>
        <dbReference type="ARBA" id="ARBA00009077"/>
    </source>
</evidence>
<organism evidence="6 7">
    <name type="scientific">Granulicella arctica</name>
    <dbReference type="NCBI Taxonomy" id="940613"/>
    <lineage>
        <taxon>Bacteria</taxon>
        <taxon>Pseudomonadati</taxon>
        <taxon>Acidobacteriota</taxon>
        <taxon>Terriglobia</taxon>
        <taxon>Terriglobales</taxon>
        <taxon>Acidobacteriaceae</taxon>
        <taxon>Granulicella</taxon>
    </lineage>
</organism>
<dbReference type="InterPro" id="IPR015422">
    <property type="entry name" value="PyrdxlP-dep_Trfase_small"/>
</dbReference>
<dbReference type="GO" id="GO:0004123">
    <property type="term" value="F:cystathionine gamma-lyase activity"/>
    <property type="evidence" value="ECO:0007669"/>
    <property type="project" value="TreeGrafter"/>
</dbReference>
<dbReference type="PANTHER" id="PTHR11808:SF15">
    <property type="entry name" value="CYSTATHIONINE GAMMA-LYASE"/>
    <property type="match status" value="1"/>
</dbReference>
<keyword evidence="6" id="KW-0456">Lyase</keyword>
<dbReference type="Pfam" id="PF01053">
    <property type="entry name" value="Cys_Met_Meta_PP"/>
    <property type="match status" value="1"/>
</dbReference>
<evidence type="ECO:0000256" key="3">
    <source>
        <dbReference type="ARBA" id="ARBA00022898"/>
    </source>
</evidence>
<sequence length="386" mass="41508">MTTKKHGFATRAIHDGQKPDELTGAVNVPIYLTSTYQQEEIGKNKGHEYARLTNPTRDALEESLCSLEGGTSAHVFGSGMAAITALCTMMKTGDHVVCSDNVYGGTGRLFDKVMTNYGLTFTYVDTSVAENVAAAIRPETKLVHIETPTNPMMAITDIAAVAAICHARGVELSVDNTFLSPYFQQPIALGADIVMHSTTKFLNGHSDGLGGVLVCTKPEHAERFRFVQKCTGGILSPFESYLLLRGVKTLAVRMKQHDANGRVVADFLKGHKAVERVFYPGLAEHPQHELAGRQQTGYGSMLSMELGSLERANTFAKSLKLCLLAESLGGVETLICHPATMTHAAVGAEGRARLGITDGLMRVSAGIEDVEDIVADLEQALDRLGS</sequence>
<dbReference type="GO" id="GO:0005737">
    <property type="term" value="C:cytoplasm"/>
    <property type="evidence" value="ECO:0007669"/>
    <property type="project" value="TreeGrafter"/>
</dbReference>
<dbReference type="SUPFAM" id="SSF53383">
    <property type="entry name" value="PLP-dependent transferases"/>
    <property type="match status" value="1"/>
</dbReference>
<dbReference type="Proteomes" id="UP000589520">
    <property type="component" value="Unassembled WGS sequence"/>
</dbReference>
<dbReference type="EMBL" id="JACCCW010000002">
    <property type="protein sequence ID" value="NYF81135.1"/>
    <property type="molecule type" value="Genomic_DNA"/>
</dbReference>
<dbReference type="GO" id="GO:0009086">
    <property type="term" value="P:methionine biosynthetic process"/>
    <property type="evidence" value="ECO:0007669"/>
    <property type="project" value="UniProtKB-ARBA"/>
</dbReference>
<reference evidence="6 7" key="1">
    <citation type="submission" date="2020-07" db="EMBL/GenBank/DDBJ databases">
        <title>Genomic Encyclopedia of Type Strains, Phase IV (KMG-V): Genome sequencing to study the core and pangenomes of soil and plant-associated prokaryotes.</title>
        <authorList>
            <person name="Whitman W."/>
        </authorList>
    </citation>
    <scope>NUCLEOTIDE SEQUENCE [LARGE SCALE GENOMIC DNA]</scope>
    <source>
        <strain evidence="6 7">X4EP2</strain>
    </source>
</reference>
<dbReference type="AlphaFoldDB" id="A0A7Y9PJZ6"/>
<dbReference type="RefSeq" id="WP_179492983.1">
    <property type="nucleotide sequence ID" value="NZ_JACCCW010000002.1"/>
</dbReference>
<dbReference type="EC" id="4.4.1.2" evidence="6"/>
<dbReference type="GO" id="GO:0019343">
    <property type="term" value="P:cysteine biosynthetic process via cystathionine"/>
    <property type="evidence" value="ECO:0007669"/>
    <property type="project" value="TreeGrafter"/>
</dbReference>
<comment type="similarity">
    <text evidence="2 5">Belongs to the trans-sulfuration enzymes family.</text>
</comment>
<dbReference type="EC" id="4.4.1.8" evidence="6"/>
<comment type="cofactor">
    <cofactor evidence="1 5">
        <name>pyridoxal 5'-phosphate</name>
        <dbReference type="ChEBI" id="CHEBI:597326"/>
    </cofactor>
</comment>
<dbReference type="EC" id="4.4.1.1" evidence="6"/>
<accession>A0A7Y9PJZ6</accession>
<evidence type="ECO:0000256" key="5">
    <source>
        <dbReference type="RuleBase" id="RU362118"/>
    </source>
</evidence>
<dbReference type="FunFam" id="3.40.640.10:FF:000009">
    <property type="entry name" value="Cystathionine gamma-synthase homolog"/>
    <property type="match status" value="1"/>
</dbReference>